<proteinExistence type="predicted"/>
<dbReference type="EMBL" id="JAGTPW010000004">
    <property type="protein sequence ID" value="MBR8644122.1"/>
    <property type="molecule type" value="Genomic_DNA"/>
</dbReference>
<organism evidence="1 2">
    <name type="scientific">Peribacillus frigoritolerans</name>
    <dbReference type="NCBI Taxonomy" id="450367"/>
    <lineage>
        <taxon>Bacteria</taxon>
        <taxon>Bacillati</taxon>
        <taxon>Bacillota</taxon>
        <taxon>Bacilli</taxon>
        <taxon>Bacillales</taxon>
        <taxon>Bacillaceae</taxon>
        <taxon>Peribacillus</taxon>
    </lineage>
</organism>
<protein>
    <submittedName>
        <fullName evidence="1">Uncharacterized protein</fullName>
    </submittedName>
</protein>
<dbReference type="Proteomes" id="UP000680045">
    <property type="component" value="Unassembled WGS sequence"/>
</dbReference>
<evidence type="ECO:0000313" key="1">
    <source>
        <dbReference type="EMBL" id="MBR8644122.1"/>
    </source>
</evidence>
<name>A0A941FPK5_9BACI</name>
<evidence type="ECO:0000313" key="2">
    <source>
        <dbReference type="Proteomes" id="UP000680045"/>
    </source>
</evidence>
<reference evidence="1" key="1">
    <citation type="submission" date="2021-04" db="EMBL/GenBank/DDBJ databases">
        <title>Whole genome sequencing of Enterococci isolates from hospitalized patients.</title>
        <authorList>
            <person name="Ogoti B.M."/>
            <person name="Onyambu F.G."/>
        </authorList>
    </citation>
    <scope>NUCLEOTIDE SEQUENCE</scope>
    <source>
        <strain evidence="1">242</strain>
    </source>
</reference>
<accession>A0A941FPK5</accession>
<dbReference type="AlphaFoldDB" id="A0A941FPK5"/>
<sequence>MSLPAVFLFKIPLIFETLPLSTDCLLSLIKACACGVSTTQLFGRSVASLHSNKDYRKNLKDKLVLNIFGMRPAYSFSKKTFQLISEIRSLSADCLPSLLDASVCGVSASQLFGRSVAHLFHPLRNTEKNYEE</sequence>
<gene>
    <name evidence="1" type="ORF">KEH51_03840</name>
</gene>
<comment type="caution">
    <text evidence="1">The sequence shown here is derived from an EMBL/GenBank/DDBJ whole genome shotgun (WGS) entry which is preliminary data.</text>
</comment>